<evidence type="ECO:0000256" key="2">
    <source>
        <dbReference type="SAM" id="SignalP"/>
    </source>
</evidence>
<protein>
    <submittedName>
        <fullName evidence="3">Uncharacterized protein</fullName>
    </submittedName>
</protein>
<proteinExistence type="predicted"/>
<accession>A0A516GAH8</accession>
<keyword evidence="4" id="KW-1185">Reference proteome</keyword>
<evidence type="ECO:0000313" key="3">
    <source>
        <dbReference type="EMBL" id="QDO88519.1"/>
    </source>
</evidence>
<dbReference type="Proteomes" id="UP000315395">
    <property type="component" value="Chromosome"/>
</dbReference>
<gene>
    <name evidence="3" type="ORF">FNH13_09350</name>
</gene>
<feature type="chain" id="PRO_5039474467" evidence="2">
    <location>
        <begin position="27"/>
        <end position="234"/>
    </location>
</feature>
<dbReference type="KEGG" id="orz:FNH13_09350"/>
<dbReference type="PROSITE" id="PS51257">
    <property type="entry name" value="PROKAR_LIPOPROTEIN"/>
    <property type="match status" value="1"/>
</dbReference>
<keyword evidence="2" id="KW-0732">Signal</keyword>
<organism evidence="3 4">
    <name type="scientific">Ornithinimicrobium ciconiae</name>
    <dbReference type="NCBI Taxonomy" id="2594265"/>
    <lineage>
        <taxon>Bacteria</taxon>
        <taxon>Bacillati</taxon>
        <taxon>Actinomycetota</taxon>
        <taxon>Actinomycetes</taxon>
        <taxon>Micrococcales</taxon>
        <taxon>Ornithinimicrobiaceae</taxon>
        <taxon>Ornithinimicrobium</taxon>
    </lineage>
</organism>
<dbReference type="RefSeq" id="WP_143783197.1">
    <property type="nucleotide sequence ID" value="NZ_CP041616.1"/>
</dbReference>
<reference evidence="3 4" key="1">
    <citation type="submission" date="2019-07" db="EMBL/GenBank/DDBJ databases">
        <title>complete genome sequencing of Ornithinimicrobium sp. H23M54.</title>
        <authorList>
            <person name="Bae J.-W."/>
            <person name="Lee S.-Y."/>
        </authorList>
    </citation>
    <scope>NUCLEOTIDE SEQUENCE [LARGE SCALE GENOMIC DNA]</scope>
    <source>
        <strain evidence="3 4">H23M54</strain>
    </source>
</reference>
<feature type="region of interest" description="Disordered" evidence="1">
    <location>
        <begin position="25"/>
        <end position="56"/>
    </location>
</feature>
<evidence type="ECO:0000313" key="4">
    <source>
        <dbReference type="Proteomes" id="UP000315395"/>
    </source>
</evidence>
<dbReference type="OrthoDB" id="3726412at2"/>
<name>A0A516GAH8_9MICO</name>
<feature type="signal peptide" evidence="2">
    <location>
        <begin position="1"/>
        <end position="26"/>
    </location>
</feature>
<dbReference type="AlphaFoldDB" id="A0A516GAH8"/>
<evidence type="ECO:0000256" key="1">
    <source>
        <dbReference type="SAM" id="MobiDB-lite"/>
    </source>
</evidence>
<dbReference type="EMBL" id="CP041616">
    <property type="protein sequence ID" value="QDO88519.1"/>
    <property type="molecule type" value="Genomic_DNA"/>
</dbReference>
<sequence>MDARWTGTIALGVLLLAACTSAPGGAGNPDPTTDAPVVGEAPGGAASGDPVGMDPESAAERAEHLGIEDLPDVEPIRNIAPDGSGLRVLAECMADKGYDYTMDPSGEAVNIDLQGFSEEQHNLDTYICEMQYPVETRFRGENGEREWRLIYDHFAEEYIPCVREQGYVVQPVPTVESYLEGIRAGRVPHTPVTEVWDQVQVDVDAGRYGSVDEFHRTLCRDTVDLDVLFPAGER</sequence>